<proteinExistence type="predicted"/>
<dbReference type="EMBL" id="OFSQ01000012">
    <property type="protein sequence ID" value="SOY49929.1"/>
    <property type="molecule type" value="Genomic_DNA"/>
</dbReference>
<protein>
    <submittedName>
        <fullName evidence="2">Uncharacterized protein</fullName>
    </submittedName>
</protein>
<dbReference type="Proteomes" id="UP000256780">
    <property type="component" value="Chromosome CBM2587_a"/>
</dbReference>
<reference evidence="2 3" key="1">
    <citation type="submission" date="2018-01" db="EMBL/GenBank/DDBJ databases">
        <authorList>
            <person name="Clerissi C."/>
        </authorList>
    </citation>
    <scope>NUCLEOTIDE SEQUENCE [LARGE SCALE GENOMIC DNA]</scope>
    <source>
        <strain evidence="2">Cupriavidus sp. LMG 19464</strain>
    </source>
</reference>
<name>A0A975WZ92_9BURK</name>
<sequence length="119" mass="13556">MPLSGNRLTNTAGKVSYRTPVALQRRLQARIIACIAELTDNLRGDAALTGLPEIPLKRRRHEPNRLARNSQPGEQVRGKRLPFYFGIRLRRPSRQGRRPDFRRRPRRHPGAGQVRACGS</sequence>
<comment type="caution">
    <text evidence="2">The sequence shown here is derived from an EMBL/GenBank/DDBJ whole genome shotgun (WGS) entry which is preliminary data.</text>
</comment>
<feature type="compositionally biased region" description="Basic residues" evidence="1">
    <location>
        <begin position="92"/>
        <end position="109"/>
    </location>
</feature>
<dbReference type="AlphaFoldDB" id="A0A975WZ92"/>
<organism evidence="2 3">
    <name type="scientific">Cupriavidus taiwanensis</name>
    <dbReference type="NCBI Taxonomy" id="164546"/>
    <lineage>
        <taxon>Bacteria</taxon>
        <taxon>Pseudomonadati</taxon>
        <taxon>Pseudomonadota</taxon>
        <taxon>Betaproteobacteria</taxon>
        <taxon>Burkholderiales</taxon>
        <taxon>Burkholderiaceae</taxon>
        <taxon>Cupriavidus</taxon>
    </lineage>
</organism>
<evidence type="ECO:0000313" key="2">
    <source>
        <dbReference type="EMBL" id="SOY49929.1"/>
    </source>
</evidence>
<gene>
    <name evidence="2" type="ORF">CBM2587_A20060</name>
</gene>
<evidence type="ECO:0000256" key="1">
    <source>
        <dbReference type="SAM" id="MobiDB-lite"/>
    </source>
</evidence>
<accession>A0A975WZ92</accession>
<evidence type="ECO:0000313" key="3">
    <source>
        <dbReference type="Proteomes" id="UP000256780"/>
    </source>
</evidence>
<feature type="region of interest" description="Disordered" evidence="1">
    <location>
        <begin position="92"/>
        <end position="119"/>
    </location>
</feature>